<dbReference type="EMBL" id="JAVFKY010000001">
    <property type="protein sequence ID" value="KAK5581751.1"/>
    <property type="molecule type" value="Genomic_DNA"/>
</dbReference>
<keyword evidence="3" id="KW-1185">Reference proteome</keyword>
<accession>A0AAN7YWX4</accession>
<feature type="domain" description="Complex 1 LYR protein" evidence="1">
    <location>
        <begin position="9"/>
        <end position="59"/>
    </location>
</feature>
<proteinExistence type="predicted"/>
<dbReference type="Pfam" id="PF05347">
    <property type="entry name" value="Complex1_LYR"/>
    <property type="match status" value="1"/>
</dbReference>
<dbReference type="Proteomes" id="UP001344447">
    <property type="component" value="Unassembled WGS sequence"/>
</dbReference>
<name>A0AAN7YWX4_9MYCE</name>
<protein>
    <recommendedName>
        <fullName evidence="1">Complex 1 LYR protein domain-containing protein</fullName>
    </recommendedName>
</protein>
<reference evidence="2 3" key="1">
    <citation type="submission" date="2023-11" db="EMBL/GenBank/DDBJ databases">
        <title>Dfirmibasis_genome.</title>
        <authorList>
            <person name="Edelbroek B."/>
            <person name="Kjellin J."/>
            <person name="Jerlstrom-Hultqvist J."/>
            <person name="Soderbom F."/>
        </authorList>
    </citation>
    <scope>NUCLEOTIDE SEQUENCE [LARGE SCALE GENOMIC DNA]</scope>
    <source>
        <strain evidence="2 3">TNS-C-14</strain>
    </source>
</reference>
<evidence type="ECO:0000259" key="1">
    <source>
        <dbReference type="Pfam" id="PF05347"/>
    </source>
</evidence>
<gene>
    <name evidence="2" type="ORF">RB653_003329</name>
</gene>
<comment type="caution">
    <text evidence="2">The sequence shown here is derived from an EMBL/GenBank/DDBJ whole genome shotgun (WGS) entry which is preliminary data.</text>
</comment>
<organism evidence="2 3">
    <name type="scientific">Dictyostelium firmibasis</name>
    <dbReference type="NCBI Taxonomy" id="79012"/>
    <lineage>
        <taxon>Eukaryota</taxon>
        <taxon>Amoebozoa</taxon>
        <taxon>Evosea</taxon>
        <taxon>Eumycetozoa</taxon>
        <taxon>Dictyostelia</taxon>
        <taxon>Dictyosteliales</taxon>
        <taxon>Dictyosteliaceae</taxon>
        <taxon>Dictyostelium</taxon>
    </lineage>
</organism>
<dbReference type="AlphaFoldDB" id="A0AAN7YWX4"/>
<sequence length="129" mass="15311">MNSASIKTIHMYRNLIRASKLFLNESRKDRCISNHFKTSIQQKYRENKNIKDNKKIIDLNINADKVYSNFRDLLENKNLLKYPCSINIVPDYVEKSNILLSTKNQSKMKSKKWGLIDRLKVIFTKDQEK</sequence>
<evidence type="ECO:0000313" key="2">
    <source>
        <dbReference type="EMBL" id="KAK5581751.1"/>
    </source>
</evidence>
<evidence type="ECO:0000313" key="3">
    <source>
        <dbReference type="Proteomes" id="UP001344447"/>
    </source>
</evidence>
<dbReference type="InterPro" id="IPR008011">
    <property type="entry name" value="Complex1_LYR_dom"/>
</dbReference>